<dbReference type="InterPro" id="IPR000878">
    <property type="entry name" value="4pyrrol_Mease"/>
</dbReference>
<evidence type="ECO:0000256" key="1">
    <source>
        <dbReference type="ARBA" id="ARBA00011738"/>
    </source>
</evidence>
<dbReference type="GO" id="GO:0008168">
    <property type="term" value="F:methyltransferase activity"/>
    <property type="evidence" value="ECO:0007669"/>
    <property type="project" value="UniProtKB-KW"/>
</dbReference>
<dbReference type="GO" id="GO:0032259">
    <property type="term" value="P:methylation"/>
    <property type="evidence" value="ECO:0007669"/>
    <property type="project" value="UniProtKB-KW"/>
</dbReference>
<dbReference type="CDD" id="cd19916">
    <property type="entry name" value="OphMA_like"/>
    <property type="match status" value="1"/>
</dbReference>
<reference evidence="5" key="1">
    <citation type="submission" date="2023-03" db="EMBL/GenBank/DDBJ databases">
        <title>Massive genome expansion in bonnet fungi (Mycena s.s.) driven by repeated elements and novel gene families across ecological guilds.</title>
        <authorList>
            <consortium name="Lawrence Berkeley National Laboratory"/>
            <person name="Harder C.B."/>
            <person name="Miyauchi S."/>
            <person name="Viragh M."/>
            <person name="Kuo A."/>
            <person name="Thoen E."/>
            <person name="Andreopoulos B."/>
            <person name="Lu D."/>
            <person name="Skrede I."/>
            <person name="Drula E."/>
            <person name="Henrissat B."/>
            <person name="Morin E."/>
            <person name="Kohler A."/>
            <person name="Barry K."/>
            <person name="LaButti K."/>
            <person name="Morin E."/>
            <person name="Salamov A."/>
            <person name="Lipzen A."/>
            <person name="Mereny Z."/>
            <person name="Hegedus B."/>
            <person name="Baldrian P."/>
            <person name="Stursova M."/>
            <person name="Weitz H."/>
            <person name="Taylor A."/>
            <person name="Grigoriev I.V."/>
            <person name="Nagy L.G."/>
            <person name="Martin F."/>
            <person name="Kauserud H."/>
        </authorList>
    </citation>
    <scope>NUCLEOTIDE SEQUENCE</scope>
    <source>
        <strain evidence="5">CBHHK067</strain>
    </source>
</reference>
<dbReference type="InterPro" id="IPR014777">
    <property type="entry name" value="4pyrrole_Mease_sub1"/>
</dbReference>
<sequence>MALNKPGSLTIAGSGIASIGHITLETLALIKEADKIFYAVTDPATECYIQENSRGDHFDLTTFYDTNKKRYESYVQMSEVMLREVRAGRNVLGIFYGHPGVFVAPSHRAIAIAREEGFQAKMLPGISAEDYMFADLGFDPSTQGCMTQEATELLVRNKKLDPSVHNIIWQVGSVGVDTMVFDNGKFHLLVERLEKDFGLDHKIQHYIGAILPQSVTVKDAFAIRDLRKEEVLKQFTTTSTFYIPPRAPAPIDAKVLQALGLPPPAQATKDRTGYGPLEKQAVAALDSFIPSQEKQVVHASPAMQSLMADLALRPALFEQYKADPVGFANTRNLNGLTAQEKFALGFNKSGPIFAVMRHLPSAIASGQERSQEEIAHAADDKELLALVVVIVQ</sequence>
<evidence type="ECO:0000256" key="2">
    <source>
        <dbReference type="ARBA" id="ARBA00022481"/>
    </source>
</evidence>
<feature type="domain" description="Tetrapyrrole methylase" evidence="4">
    <location>
        <begin position="9"/>
        <end position="195"/>
    </location>
</feature>
<dbReference type="Gene3D" id="3.40.1010.10">
    <property type="entry name" value="Cobalt-precorrin-4 Transmethylase, Domain 1"/>
    <property type="match status" value="1"/>
</dbReference>
<proteinExistence type="inferred from homology"/>
<dbReference type="EMBL" id="JARKIE010000056">
    <property type="protein sequence ID" value="KAJ7691778.1"/>
    <property type="molecule type" value="Genomic_DNA"/>
</dbReference>
<evidence type="ECO:0000256" key="3">
    <source>
        <dbReference type="ARBA" id="ARBA00035662"/>
    </source>
</evidence>
<evidence type="ECO:0000313" key="5">
    <source>
        <dbReference type="EMBL" id="KAJ7691778.1"/>
    </source>
</evidence>
<evidence type="ECO:0000259" key="4">
    <source>
        <dbReference type="Pfam" id="PF00590"/>
    </source>
</evidence>
<organism evidence="5 6">
    <name type="scientific">Mycena rosella</name>
    <name type="common">Pink bonnet</name>
    <name type="synonym">Agaricus rosellus</name>
    <dbReference type="NCBI Taxonomy" id="1033263"/>
    <lineage>
        <taxon>Eukaryota</taxon>
        <taxon>Fungi</taxon>
        <taxon>Dikarya</taxon>
        <taxon>Basidiomycota</taxon>
        <taxon>Agaricomycotina</taxon>
        <taxon>Agaricomycetes</taxon>
        <taxon>Agaricomycetidae</taxon>
        <taxon>Agaricales</taxon>
        <taxon>Marasmiineae</taxon>
        <taxon>Mycenaceae</taxon>
        <taxon>Mycena</taxon>
    </lineage>
</organism>
<keyword evidence="5" id="KW-0808">Transferase</keyword>
<comment type="caution">
    <text evidence="5">The sequence shown here is derived from an EMBL/GenBank/DDBJ whole genome shotgun (WGS) entry which is preliminary data.</text>
</comment>
<evidence type="ECO:0000313" key="6">
    <source>
        <dbReference type="Proteomes" id="UP001221757"/>
    </source>
</evidence>
<dbReference type="Pfam" id="PF00590">
    <property type="entry name" value="TP_methylase"/>
    <property type="match status" value="1"/>
</dbReference>
<accession>A0AAD7DJM7</accession>
<dbReference type="InterPro" id="IPR035996">
    <property type="entry name" value="4pyrrol_Methylase_sf"/>
</dbReference>
<gene>
    <name evidence="5" type="ORF">B0H17DRAFT_1200894</name>
</gene>
<protein>
    <submittedName>
        <fullName evidence="5">Tetrapyrrole methylase</fullName>
    </submittedName>
</protein>
<name>A0AAD7DJM7_MYCRO</name>
<keyword evidence="5" id="KW-0489">Methyltransferase</keyword>
<keyword evidence="2" id="KW-0488">Methylation</keyword>
<dbReference type="SUPFAM" id="SSF53790">
    <property type="entry name" value="Tetrapyrrole methylase"/>
    <property type="match status" value="1"/>
</dbReference>
<comment type="similarity">
    <text evidence="3">In the N-terminal section; belongs to the precorrin methyltransferase family.</text>
</comment>
<dbReference type="Proteomes" id="UP001221757">
    <property type="component" value="Unassembled WGS sequence"/>
</dbReference>
<dbReference type="AlphaFoldDB" id="A0AAD7DJM7"/>
<keyword evidence="6" id="KW-1185">Reference proteome</keyword>
<comment type="subunit">
    <text evidence="1">Homodimer.</text>
</comment>